<dbReference type="AlphaFoldDB" id="H0ECM2"/>
<evidence type="ECO:0000313" key="3">
    <source>
        <dbReference type="Proteomes" id="UP000005446"/>
    </source>
</evidence>
<keyword evidence="3" id="KW-1185">Reference proteome</keyword>
<feature type="chain" id="PRO_5003531408" description="Secreted protein" evidence="1">
    <location>
        <begin position="32"/>
        <end position="65"/>
    </location>
</feature>
<sequence>MFRGILLQPFHLSQLLPCLFQLLLLPSYSVAVDPELHLDLSGSEIEVVRPLVVLALDRLQAFLKS</sequence>
<dbReference type="EMBL" id="AGUE01000006">
    <property type="protein sequence ID" value="EHL03526.1"/>
    <property type="molecule type" value="Genomic_DNA"/>
</dbReference>
<reference evidence="2 3" key="1">
    <citation type="journal article" date="2012" name="Eukaryot. Cell">
        <title>Genome sequence of the fungus Glarea lozoyensis: the first genome sequence of a species from the Helotiaceae family.</title>
        <authorList>
            <person name="Youssar L."/>
            <person name="Gruening B.A."/>
            <person name="Erxleben A."/>
            <person name="Guenther S."/>
            <person name="Huettel W."/>
        </authorList>
    </citation>
    <scope>NUCLEOTIDE SEQUENCE [LARGE SCALE GENOMIC DNA]</scope>
    <source>
        <strain evidence="3">ATCC 74030 / MF5533</strain>
    </source>
</reference>
<evidence type="ECO:0008006" key="4">
    <source>
        <dbReference type="Google" id="ProtNLM"/>
    </source>
</evidence>
<protein>
    <recommendedName>
        <fullName evidence="4">Secreted protein</fullName>
    </recommendedName>
</protein>
<feature type="signal peptide" evidence="1">
    <location>
        <begin position="1"/>
        <end position="31"/>
    </location>
</feature>
<evidence type="ECO:0000256" key="1">
    <source>
        <dbReference type="SAM" id="SignalP"/>
    </source>
</evidence>
<dbReference type="Proteomes" id="UP000005446">
    <property type="component" value="Unassembled WGS sequence"/>
</dbReference>
<dbReference type="HOGENOM" id="CLU_2849873_0_0_1"/>
<comment type="caution">
    <text evidence="2">The sequence shown here is derived from an EMBL/GenBank/DDBJ whole genome shotgun (WGS) entry which is preliminary data.</text>
</comment>
<dbReference type="InParanoid" id="H0ECM2"/>
<organism evidence="2 3">
    <name type="scientific">Glarea lozoyensis (strain ATCC 74030 / MF5533)</name>
    <dbReference type="NCBI Taxonomy" id="1104152"/>
    <lineage>
        <taxon>Eukaryota</taxon>
        <taxon>Fungi</taxon>
        <taxon>Dikarya</taxon>
        <taxon>Ascomycota</taxon>
        <taxon>Pezizomycotina</taxon>
        <taxon>Leotiomycetes</taxon>
        <taxon>Helotiales</taxon>
        <taxon>Helotiaceae</taxon>
        <taxon>Glarea</taxon>
    </lineage>
</organism>
<keyword evidence="1" id="KW-0732">Signal</keyword>
<gene>
    <name evidence="2" type="ORF">M7I_0164</name>
</gene>
<evidence type="ECO:0000313" key="2">
    <source>
        <dbReference type="EMBL" id="EHL03526.1"/>
    </source>
</evidence>
<accession>H0ECM2</accession>
<name>H0ECM2_GLAL7</name>
<proteinExistence type="predicted"/>